<evidence type="ECO:0000256" key="1">
    <source>
        <dbReference type="ARBA" id="ARBA00004323"/>
    </source>
</evidence>
<dbReference type="AlphaFoldDB" id="A0A6P4I941"/>
<dbReference type="OrthoDB" id="5512589at2759"/>
<dbReference type="Proteomes" id="UP001652661">
    <property type="component" value="Chromosome 2L"/>
</dbReference>
<keyword evidence="9" id="KW-0472">Membrane</keyword>
<evidence type="ECO:0000256" key="7">
    <source>
        <dbReference type="ARBA" id="ARBA00022989"/>
    </source>
</evidence>
<proteinExistence type="inferred from homology"/>
<evidence type="ECO:0000256" key="10">
    <source>
        <dbReference type="ARBA" id="ARBA00023180"/>
    </source>
</evidence>
<reference evidence="13" key="2">
    <citation type="submission" date="2025-08" db="UniProtKB">
        <authorList>
            <consortium name="RefSeq"/>
        </authorList>
    </citation>
    <scope>IDENTIFICATION</scope>
    <source>
        <strain evidence="13">14028-0561.14</strain>
        <tissue evidence="13">Whole fly</tissue>
    </source>
</reference>
<keyword evidence="12" id="KW-1185">Reference proteome</keyword>
<evidence type="ECO:0000256" key="8">
    <source>
        <dbReference type="ARBA" id="ARBA00023034"/>
    </source>
</evidence>
<dbReference type="PANTHER" id="PTHR11214">
    <property type="entry name" value="BETA-1,3-N-ACETYLGLUCOSAMINYLTRANSFERASE"/>
    <property type="match status" value="1"/>
</dbReference>
<evidence type="ECO:0000313" key="13">
    <source>
        <dbReference type="RefSeq" id="XP_017025382.1"/>
    </source>
</evidence>
<keyword evidence="4" id="KW-0808">Transferase</keyword>
<dbReference type="GO" id="GO:0000139">
    <property type="term" value="C:Golgi membrane"/>
    <property type="evidence" value="ECO:0007669"/>
    <property type="project" value="UniProtKB-SubCell"/>
</dbReference>
<keyword evidence="8 11" id="KW-0333">Golgi apparatus</keyword>
<dbReference type="FunFam" id="3.90.550.50:FF:000001">
    <property type="entry name" value="Hexosyltransferase"/>
    <property type="match status" value="1"/>
</dbReference>
<reference evidence="12" key="1">
    <citation type="submission" date="2025-05" db="UniProtKB">
        <authorList>
            <consortium name="RefSeq"/>
        </authorList>
    </citation>
    <scope>NUCLEOTIDE SEQUENCE [LARGE SCALE GENOMIC DNA]</scope>
    <source>
        <strain evidence="12">14028-0561.14</strain>
    </source>
</reference>
<dbReference type="Gene3D" id="3.90.550.50">
    <property type="match status" value="1"/>
</dbReference>
<evidence type="ECO:0000256" key="3">
    <source>
        <dbReference type="ARBA" id="ARBA00022676"/>
    </source>
</evidence>
<dbReference type="GO" id="GO:0016758">
    <property type="term" value="F:hexosyltransferase activity"/>
    <property type="evidence" value="ECO:0007669"/>
    <property type="project" value="InterPro"/>
</dbReference>
<evidence type="ECO:0000256" key="2">
    <source>
        <dbReference type="ARBA" id="ARBA00008661"/>
    </source>
</evidence>
<dbReference type="InterPro" id="IPR002659">
    <property type="entry name" value="Glyco_trans_31"/>
</dbReference>
<evidence type="ECO:0000256" key="5">
    <source>
        <dbReference type="ARBA" id="ARBA00022692"/>
    </source>
</evidence>
<protein>
    <recommendedName>
        <fullName evidence="11">Hexosyltransferase</fullName>
        <ecNumber evidence="11">2.4.1.-</ecNumber>
    </recommendedName>
</protein>
<gene>
    <name evidence="13" type="primary">LOC108076863</name>
</gene>
<dbReference type="PANTHER" id="PTHR11214:SF379">
    <property type="entry name" value="HEXOSYLTRANSFERASE-RELATED"/>
    <property type="match status" value="1"/>
</dbReference>
<sequence>MQPDNSHKVELTDSLDGVKSFHQRKIRPFLEETPTTEMILKHRPQKSKAPRSSKNQLRQLAGDIYEHGHLDKEIGAERLCPRRGADTKLLMVVTSAPGNAQARLTIRQTWGSYANRRDIGMAFILGRRENASIGQALSRENFLYGDLIRGNSIDSVNNLTLKTISLLEWVDLHCQKAKYVLKTDDDMFINVPRMLAFLETRQNQRRVIYGILAEGFKPIRNRFQKYYVPRHQFAENMCPPFTIGSGYVISGDIIHELFQRSLATFYLQLEDVFTTGLVASSLGVQRVRAKGFINKRHDYNACNVRNAITLHKIKPHEQFDLWQKLLNTDIKC</sequence>
<accession>A0A6P4I941</accession>
<dbReference type="GO" id="GO:0006493">
    <property type="term" value="P:protein O-linked glycosylation"/>
    <property type="evidence" value="ECO:0007669"/>
    <property type="project" value="TreeGrafter"/>
</dbReference>
<evidence type="ECO:0000256" key="11">
    <source>
        <dbReference type="RuleBase" id="RU363063"/>
    </source>
</evidence>
<organism evidence="12 13">
    <name type="scientific">Drosophila kikkawai</name>
    <name type="common">Fruit fly</name>
    <dbReference type="NCBI Taxonomy" id="30033"/>
    <lineage>
        <taxon>Eukaryota</taxon>
        <taxon>Metazoa</taxon>
        <taxon>Ecdysozoa</taxon>
        <taxon>Arthropoda</taxon>
        <taxon>Hexapoda</taxon>
        <taxon>Insecta</taxon>
        <taxon>Pterygota</taxon>
        <taxon>Neoptera</taxon>
        <taxon>Endopterygota</taxon>
        <taxon>Diptera</taxon>
        <taxon>Brachycera</taxon>
        <taxon>Muscomorpha</taxon>
        <taxon>Ephydroidea</taxon>
        <taxon>Drosophilidae</taxon>
        <taxon>Drosophila</taxon>
        <taxon>Sophophora</taxon>
    </lineage>
</organism>
<evidence type="ECO:0000313" key="12">
    <source>
        <dbReference type="Proteomes" id="UP001652661"/>
    </source>
</evidence>
<keyword evidence="10" id="KW-0325">Glycoprotein</keyword>
<evidence type="ECO:0000256" key="6">
    <source>
        <dbReference type="ARBA" id="ARBA00022968"/>
    </source>
</evidence>
<keyword evidence="5" id="KW-0812">Transmembrane</keyword>
<dbReference type="RefSeq" id="XP_017025382.1">
    <property type="nucleotide sequence ID" value="XM_017169893.1"/>
</dbReference>
<name>A0A6P4I941_DROKI</name>
<comment type="similarity">
    <text evidence="2 11">Belongs to the glycosyltransferase 31 family.</text>
</comment>
<evidence type="ECO:0000256" key="9">
    <source>
        <dbReference type="ARBA" id="ARBA00023136"/>
    </source>
</evidence>
<dbReference type="Pfam" id="PF01762">
    <property type="entry name" value="Galactosyl_T"/>
    <property type="match status" value="1"/>
</dbReference>
<keyword evidence="7" id="KW-1133">Transmembrane helix</keyword>
<dbReference type="EC" id="2.4.1.-" evidence="11"/>
<evidence type="ECO:0000256" key="4">
    <source>
        <dbReference type="ARBA" id="ARBA00022679"/>
    </source>
</evidence>
<keyword evidence="6" id="KW-0735">Signal-anchor</keyword>
<dbReference type="GeneID" id="108076863"/>
<comment type="subcellular location">
    <subcellularLocation>
        <location evidence="1 11">Golgi apparatus membrane</location>
        <topology evidence="1 11">Single-pass type II membrane protein</topology>
    </subcellularLocation>
</comment>
<keyword evidence="3 11" id="KW-0328">Glycosyltransferase</keyword>